<dbReference type="InterPro" id="IPR002052">
    <property type="entry name" value="DNA_methylase_N6_adenine_CS"/>
</dbReference>
<dbReference type="Pfam" id="PF07669">
    <property type="entry name" value="Eco57I"/>
    <property type="match status" value="1"/>
</dbReference>
<feature type="domain" description="Type II methyltransferase M.TaqI-like" evidence="6">
    <location>
        <begin position="513"/>
        <end position="838"/>
    </location>
</feature>
<dbReference type="EC" id="2.1.1.72" evidence="1"/>
<dbReference type="InterPro" id="IPR029063">
    <property type="entry name" value="SAM-dependent_MTases_sf"/>
</dbReference>
<evidence type="ECO:0000313" key="9">
    <source>
        <dbReference type="Proteomes" id="UP001157911"/>
    </source>
</evidence>
<evidence type="ECO:0000256" key="2">
    <source>
        <dbReference type="ARBA" id="ARBA00022603"/>
    </source>
</evidence>
<dbReference type="RefSeq" id="WP_283399550.1">
    <property type="nucleotide sequence ID" value="NZ_FXUB01000001.1"/>
</dbReference>
<organism evidence="8 9">
    <name type="scientific">Desulfurobacterium pacificum</name>
    <dbReference type="NCBI Taxonomy" id="240166"/>
    <lineage>
        <taxon>Bacteria</taxon>
        <taxon>Pseudomonadati</taxon>
        <taxon>Aquificota</taxon>
        <taxon>Aquificia</taxon>
        <taxon>Desulfurobacteriales</taxon>
        <taxon>Desulfurobacteriaceae</taxon>
        <taxon>Desulfurobacterium</taxon>
    </lineage>
</organism>
<accession>A0ABY1N764</accession>
<feature type="domain" description="Type II methyltransferase M.Eco57I C-terminal" evidence="7">
    <location>
        <begin position="941"/>
        <end position="1196"/>
    </location>
</feature>
<dbReference type="Pfam" id="PF22837">
    <property type="entry name" value="M_Eco57I_C"/>
    <property type="match status" value="1"/>
</dbReference>
<dbReference type="InterPro" id="IPR050953">
    <property type="entry name" value="N4_N6_ade-DNA_methylase"/>
</dbReference>
<dbReference type="InterPro" id="IPR011639">
    <property type="entry name" value="MethylTrfase_TaqI-like_dom"/>
</dbReference>
<sequence>MENIVKTLIENPFDKSNFETFLKTVFESADFEERFEIANLENYPERFKETIKKAEIFGTYEDEENNRILFITVELNKETTLERARKTQRDFVARIIDEYNAEAAIVAFYVPDSENWRLSFVFKTYTFDKSGILKEVSTTPKRFSLLLGKGEASKTALNQLLKLGKTPNPTIEKVLETFSVEKINDEFFRRYLLYFKTLWRIIYNQIKDKTEKSEKKSKETAHQLLNRLTFVYFIQKKKKWFNSLKEESLIDFLVREYKSYIAQNPEKEGTFYSEWIKPLFFSAFNGKRGEINSKYRYLPENVRKVLLETPYLNGGLFEENDLDRLSFSIPDEFFLEEDPYNKEKEGVIPFLNSYNFTIIEDLEDDRDVAVNPEFIGTVYEKLVHIDSASALQNPEKEIDTEGILKGIVYTKEPEIRFMVTQSLIYYLKNNTNLPDETIYNFIFDDDFKPADRNVFDTLKRALDELKVVDPACGSGAFLVGMVDTLYKLYQKLYRFDPEVKESNYAIRKRIIENNVYGVDVMEWAVRIAELRLWLFLIVETELSREEVLIKPLLPNLSFKLRAGDSLIEEFGGIDFSILRAKRQELKSKFSIPKRLKDKISRLKNKKLKYARNETDAPKRWEIEQEEFNLFKEIVEEKIREIRKNIDSEKLRKPSFEKDLFGKTLQKELELFEKQRIEKIKQYEKELNLWKQAENALRKGKRPFIWDIDFVEVFYGDKSGFDIVIGNPPYVRQEKIAPPDKNEEDYKPSEWRKLKKEYKEKLQNMVVNLYGKEYKPDGKADLYVYFYFKALSLLNEKGTLAFITSNSWLDVGFGKSLQEFFLKRTKIYSINDNQSKRSFKEADVNTVIVFSSAPTDKAKEKENLENTAKFVMWKIPFDEAVNSHSFKEYLQFIDNVKLKVENKDLTELAENVISKDAFRVFPVKQKDLLNDGTKDGKYEGNKWGGKFLRAPDIFFTILKKGKGKLVRLGDIAEIRFGIKTGANEFFYVEDLTDKLSNRELEKVENLRGFTSVEEIKRAGLRIAKPSKWGKNTKDYKLFLIEREFLKPIIKSPRELKTIIVREEDLKYRVFMCNKTKKELKGTFALDYIKWGEEQGFHKRPTCRSRREWWQLGKRRISDFIIPAGFNDSFKVVKNEEFLVDKRLYEIYASSKKENLVISFNHPIFFLSLEILSRQGLGEGLLDLTVYEVEMSFIVIPQILPPNTCIRIIDVIKNRPIHSIFTELGFDPNKPIKEQEPKPLPDRKALDDIVFDALDLTREERKEVYYAVAELVQNRLKKARSV</sequence>
<proteinExistence type="predicted"/>
<dbReference type="InterPro" id="IPR054520">
    <property type="entry name" value="M_Eco57I_C"/>
</dbReference>
<keyword evidence="2 8" id="KW-0489">Methyltransferase</keyword>
<keyword evidence="4" id="KW-0949">S-adenosyl-L-methionine</keyword>
<dbReference type="EMBL" id="FXUB01000001">
    <property type="protein sequence ID" value="SMP02257.1"/>
    <property type="molecule type" value="Genomic_DNA"/>
</dbReference>
<dbReference type="Gene3D" id="3.40.50.150">
    <property type="entry name" value="Vaccinia Virus protein VP39"/>
    <property type="match status" value="2"/>
</dbReference>
<evidence type="ECO:0000256" key="1">
    <source>
        <dbReference type="ARBA" id="ARBA00011900"/>
    </source>
</evidence>
<name>A0ABY1N764_9BACT</name>
<reference evidence="8 9" key="1">
    <citation type="submission" date="2017-05" db="EMBL/GenBank/DDBJ databases">
        <authorList>
            <person name="Varghese N."/>
            <person name="Submissions S."/>
        </authorList>
    </citation>
    <scope>NUCLEOTIDE SEQUENCE [LARGE SCALE GENOMIC DNA]</scope>
    <source>
        <strain evidence="8 9">DSM 15522</strain>
    </source>
</reference>
<dbReference type="GO" id="GO:0008168">
    <property type="term" value="F:methyltransferase activity"/>
    <property type="evidence" value="ECO:0007669"/>
    <property type="project" value="UniProtKB-KW"/>
</dbReference>
<evidence type="ECO:0000256" key="3">
    <source>
        <dbReference type="ARBA" id="ARBA00022679"/>
    </source>
</evidence>
<dbReference type="PANTHER" id="PTHR33841">
    <property type="entry name" value="DNA METHYLTRANSFERASE YEEA-RELATED"/>
    <property type="match status" value="1"/>
</dbReference>
<dbReference type="Proteomes" id="UP001157911">
    <property type="component" value="Unassembled WGS sequence"/>
</dbReference>
<evidence type="ECO:0000256" key="4">
    <source>
        <dbReference type="ARBA" id="ARBA00022691"/>
    </source>
</evidence>
<dbReference type="PROSITE" id="PS00092">
    <property type="entry name" value="N6_MTASE"/>
    <property type="match status" value="1"/>
</dbReference>
<gene>
    <name evidence="8" type="ORF">SAMN06265339_0036</name>
</gene>
<dbReference type="PANTHER" id="PTHR33841:SF1">
    <property type="entry name" value="DNA METHYLTRANSFERASE A"/>
    <property type="match status" value="1"/>
</dbReference>
<protein>
    <recommendedName>
        <fullName evidence="1">site-specific DNA-methyltransferase (adenine-specific)</fullName>
        <ecNumber evidence="1">2.1.1.72</ecNumber>
    </recommendedName>
</protein>
<comment type="catalytic activity">
    <reaction evidence="5">
        <text>a 2'-deoxyadenosine in DNA + S-adenosyl-L-methionine = an N(6)-methyl-2'-deoxyadenosine in DNA + S-adenosyl-L-homocysteine + H(+)</text>
        <dbReference type="Rhea" id="RHEA:15197"/>
        <dbReference type="Rhea" id="RHEA-COMP:12418"/>
        <dbReference type="Rhea" id="RHEA-COMP:12419"/>
        <dbReference type="ChEBI" id="CHEBI:15378"/>
        <dbReference type="ChEBI" id="CHEBI:57856"/>
        <dbReference type="ChEBI" id="CHEBI:59789"/>
        <dbReference type="ChEBI" id="CHEBI:90615"/>
        <dbReference type="ChEBI" id="CHEBI:90616"/>
        <dbReference type="EC" id="2.1.1.72"/>
    </reaction>
</comment>
<evidence type="ECO:0000259" key="7">
    <source>
        <dbReference type="Pfam" id="PF22837"/>
    </source>
</evidence>
<evidence type="ECO:0000313" key="8">
    <source>
        <dbReference type="EMBL" id="SMP02257.1"/>
    </source>
</evidence>
<comment type="caution">
    <text evidence="8">The sequence shown here is derived from an EMBL/GenBank/DDBJ whole genome shotgun (WGS) entry which is preliminary data.</text>
</comment>
<keyword evidence="3" id="KW-0808">Transferase</keyword>
<evidence type="ECO:0000256" key="5">
    <source>
        <dbReference type="ARBA" id="ARBA00047942"/>
    </source>
</evidence>
<keyword evidence="9" id="KW-1185">Reference proteome</keyword>
<evidence type="ECO:0000259" key="6">
    <source>
        <dbReference type="Pfam" id="PF07669"/>
    </source>
</evidence>
<dbReference type="GO" id="GO:0032259">
    <property type="term" value="P:methylation"/>
    <property type="evidence" value="ECO:0007669"/>
    <property type="project" value="UniProtKB-KW"/>
</dbReference>
<dbReference type="SUPFAM" id="SSF53335">
    <property type="entry name" value="S-adenosyl-L-methionine-dependent methyltransferases"/>
    <property type="match status" value="1"/>
</dbReference>
<dbReference type="PRINTS" id="PR00507">
    <property type="entry name" value="N12N6MTFRASE"/>
</dbReference>